<keyword evidence="11" id="KW-0106">Calcium</keyword>
<evidence type="ECO:0000256" key="8">
    <source>
        <dbReference type="ARBA" id="ARBA00013152"/>
    </source>
</evidence>
<dbReference type="CDD" id="cd02012">
    <property type="entry name" value="TPP_TK"/>
    <property type="match status" value="1"/>
</dbReference>
<evidence type="ECO:0000313" key="15">
    <source>
        <dbReference type="EMBL" id="KAF6032462.1"/>
    </source>
</evidence>
<dbReference type="NCBIfam" id="NF004559">
    <property type="entry name" value="PRK05899.2-5"/>
    <property type="match status" value="1"/>
</dbReference>
<dbReference type="EC" id="2.2.1.1" evidence="8"/>
<evidence type="ECO:0000313" key="16">
    <source>
        <dbReference type="Proteomes" id="UP000593567"/>
    </source>
</evidence>
<dbReference type="FunFam" id="3.40.50.970:FF:000129">
    <property type="entry name" value="Transketolase"/>
    <property type="match status" value="1"/>
</dbReference>
<dbReference type="GO" id="GO:0030976">
    <property type="term" value="F:thiamine pyrophosphate binding"/>
    <property type="evidence" value="ECO:0007669"/>
    <property type="project" value="TreeGrafter"/>
</dbReference>
<evidence type="ECO:0000256" key="12">
    <source>
        <dbReference type="ARBA" id="ARBA00022842"/>
    </source>
</evidence>
<dbReference type="Gene3D" id="3.40.50.920">
    <property type="match status" value="1"/>
</dbReference>
<keyword evidence="13" id="KW-0786">Thiamine pyrophosphate</keyword>
<dbReference type="Pfam" id="PF00456">
    <property type="entry name" value="Transketolase_N"/>
    <property type="match status" value="1"/>
</dbReference>
<sequence>MDLYHAPDAQRVELLKEIANKIRVISVDSTNACKSGHPTSSASIAEILSVLFFNVMRYSTSAPRAPNADRFILSKGHACPALYAAWSQTGLFPESDCMTLRKIDSDLEGHPTPRLNFIDAATGSLGQGLSIAAGMAYVGKYLDKSSFRTYCLLGDGEAAEGSVWEALHFGSHYKLDNLVAIFDINRLGQSEVTSLGHDTETYRKRLDAFGWNAIVVDGHDINELDKAFFSASNTEGKPTAIIAKTLKGSGFVGIEDQMNWHGKPLGAKTDEALSRLRDLIKNNGPARISPESPPDDCPEVSLAVKLSEPPSYKEGEKVATRKAFGTALLKLGRNNNRVINVDGDVKNSTFSIDLENEFPNQFIQGFIAEQNMVGVAIGAAARDRTIAFCSSFACFLSRAFDQIRMGAISFTNVNFVGSHVGVSIGEDGPSQMALEDLGMFRAVANSTVFYPSDAVSAERAIELAANTKGITFTRTSRPATVNVYPNDESFEVGKCKVVRSSGDDKVTVVGAGVTLHEALAAADELAAGGVNVRVIDPFTIKPIDSDGLKSAIRATGGKLVVVEDHYPEGGIGEAVLAAVAGEKLVFKHLAIRELPHSGPSAALMDKYGISAKCISKAVQQILSA</sequence>
<evidence type="ECO:0000259" key="14">
    <source>
        <dbReference type="SMART" id="SM00861"/>
    </source>
</evidence>
<dbReference type="SUPFAM" id="SSF52518">
    <property type="entry name" value="Thiamin diphosphate-binding fold (THDP-binding)"/>
    <property type="match status" value="2"/>
</dbReference>
<name>A0A7J7K1F3_BUGNE</name>
<evidence type="ECO:0000256" key="2">
    <source>
        <dbReference type="ARBA" id="ARBA00001936"/>
    </source>
</evidence>
<dbReference type="EMBL" id="VXIV02001507">
    <property type="protein sequence ID" value="KAF6032462.1"/>
    <property type="molecule type" value="Genomic_DNA"/>
</dbReference>
<evidence type="ECO:0000256" key="7">
    <source>
        <dbReference type="ARBA" id="ARBA00011738"/>
    </source>
</evidence>
<dbReference type="InterPro" id="IPR005475">
    <property type="entry name" value="Transketolase-like_Pyr-bd"/>
</dbReference>
<keyword evidence="10" id="KW-0479">Metal-binding</keyword>
<protein>
    <recommendedName>
        <fullName evidence="8">transketolase</fullName>
        <ecNumber evidence="8">2.2.1.1</ecNumber>
    </recommendedName>
</protein>
<evidence type="ECO:0000256" key="11">
    <source>
        <dbReference type="ARBA" id="ARBA00022837"/>
    </source>
</evidence>
<dbReference type="InterPro" id="IPR051424">
    <property type="entry name" value="Transketolase-like"/>
</dbReference>
<dbReference type="PANTHER" id="PTHR43195:SF1">
    <property type="entry name" value="FI06132P-RELATED"/>
    <property type="match status" value="1"/>
</dbReference>
<dbReference type="PANTHER" id="PTHR43195">
    <property type="entry name" value="TRANSKETOLASE"/>
    <property type="match status" value="1"/>
</dbReference>
<evidence type="ECO:0000256" key="5">
    <source>
        <dbReference type="ARBA" id="ARBA00001964"/>
    </source>
</evidence>
<comment type="subunit">
    <text evidence="7">Homodimer.</text>
</comment>
<comment type="cofactor">
    <cofactor evidence="4">
        <name>Mg(2+)</name>
        <dbReference type="ChEBI" id="CHEBI:18420"/>
    </cofactor>
</comment>
<dbReference type="InterPro" id="IPR009014">
    <property type="entry name" value="Transketo_C/PFOR_II"/>
</dbReference>
<dbReference type="InterPro" id="IPR005474">
    <property type="entry name" value="Transketolase_N"/>
</dbReference>
<organism evidence="15 16">
    <name type="scientific">Bugula neritina</name>
    <name type="common">Brown bryozoan</name>
    <name type="synonym">Sertularia neritina</name>
    <dbReference type="NCBI Taxonomy" id="10212"/>
    <lineage>
        <taxon>Eukaryota</taxon>
        <taxon>Metazoa</taxon>
        <taxon>Spiralia</taxon>
        <taxon>Lophotrochozoa</taxon>
        <taxon>Bryozoa</taxon>
        <taxon>Gymnolaemata</taxon>
        <taxon>Cheilostomatida</taxon>
        <taxon>Flustrina</taxon>
        <taxon>Buguloidea</taxon>
        <taxon>Bugulidae</taxon>
        <taxon>Bugula</taxon>
    </lineage>
</organism>
<dbReference type="Gene3D" id="3.40.50.970">
    <property type="match status" value="2"/>
</dbReference>
<dbReference type="Pfam" id="PF02779">
    <property type="entry name" value="Transket_pyr"/>
    <property type="match status" value="1"/>
</dbReference>
<evidence type="ECO:0000256" key="4">
    <source>
        <dbReference type="ARBA" id="ARBA00001946"/>
    </source>
</evidence>
<evidence type="ECO:0000256" key="9">
    <source>
        <dbReference type="ARBA" id="ARBA00022679"/>
    </source>
</evidence>
<comment type="cofactor">
    <cofactor evidence="5">
        <name>thiamine diphosphate</name>
        <dbReference type="ChEBI" id="CHEBI:58937"/>
    </cofactor>
</comment>
<gene>
    <name evidence="15" type="ORF">EB796_009276</name>
</gene>
<proteinExistence type="inferred from homology"/>
<evidence type="ECO:0000256" key="10">
    <source>
        <dbReference type="ARBA" id="ARBA00022723"/>
    </source>
</evidence>
<comment type="similarity">
    <text evidence="6">Belongs to the transketolase family.</text>
</comment>
<comment type="caution">
    <text evidence="15">The sequence shown here is derived from an EMBL/GenBank/DDBJ whole genome shotgun (WGS) entry which is preliminary data.</text>
</comment>
<evidence type="ECO:0000256" key="6">
    <source>
        <dbReference type="ARBA" id="ARBA00007131"/>
    </source>
</evidence>
<dbReference type="FunFam" id="3.40.50.970:FF:000033">
    <property type="entry name" value="Transketolase isoform 1"/>
    <property type="match status" value="1"/>
</dbReference>
<keyword evidence="16" id="KW-1185">Reference proteome</keyword>
<dbReference type="InterPro" id="IPR029061">
    <property type="entry name" value="THDP-binding"/>
</dbReference>
<dbReference type="SUPFAM" id="SSF52922">
    <property type="entry name" value="TK C-terminal domain-like"/>
    <property type="match status" value="1"/>
</dbReference>
<evidence type="ECO:0000256" key="13">
    <source>
        <dbReference type="ARBA" id="ARBA00023052"/>
    </source>
</evidence>
<dbReference type="InterPro" id="IPR020826">
    <property type="entry name" value="Transketolase_BS"/>
</dbReference>
<comment type="cofactor">
    <cofactor evidence="3">
        <name>Co(2+)</name>
        <dbReference type="ChEBI" id="CHEBI:48828"/>
    </cofactor>
</comment>
<dbReference type="GO" id="GO:0005737">
    <property type="term" value="C:cytoplasm"/>
    <property type="evidence" value="ECO:0007669"/>
    <property type="project" value="UniProtKB-ARBA"/>
</dbReference>
<dbReference type="OrthoDB" id="10267175at2759"/>
<dbReference type="Pfam" id="PF02780">
    <property type="entry name" value="Transketolase_C"/>
    <property type="match status" value="1"/>
</dbReference>
<comment type="cofactor">
    <cofactor evidence="2">
        <name>Mn(2+)</name>
        <dbReference type="ChEBI" id="CHEBI:29035"/>
    </cofactor>
</comment>
<comment type="cofactor">
    <cofactor evidence="1">
        <name>Ca(2+)</name>
        <dbReference type="ChEBI" id="CHEBI:29108"/>
    </cofactor>
</comment>
<feature type="domain" description="Transketolase-like pyrimidine-binding" evidence="14">
    <location>
        <begin position="318"/>
        <end position="483"/>
    </location>
</feature>
<dbReference type="AlphaFoldDB" id="A0A7J7K1F3"/>
<evidence type="ECO:0000256" key="3">
    <source>
        <dbReference type="ARBA" id="ARBA00001941"/>
    </source>
</evidence>
<evidence type="ECO:0000256" key="1">
    <source>
        <dbReference type="ARBA" id="ARBA00001913"/>
    </source>
</evidence>
<reference evidence="15" key="1">
    <citation type="submission" date="2020-06" db="EMBL/GenBank/DDBJ databases">
        <title>Draft genome of Bugula neritina, a colonial animal packing powerful symbionts and potential medicines.</title>
        <authorList>
            <person name="Rayko M."/>
        </authorList>
    </citation>
    <scope>NUCLEOTIDE SEQUENCE [LARGE SCALE GENOMIC DNA]</scope>
    <source>
        <strain evidence="15">Kwan_BN1</strain>
    </source>
</reference>
<dbReference type="InterPro" id="IPR033248">
    <property type="entry name" value="Transketolase_C"/>
</dbReference>
<dbReference type="GO" id="GO:0046872">
    <property type="term" value="F:metal ion binding"/>
    <property type="evidence" value="ECO:0007669"/>
    <property type="project" value="UniProtKB-KW"/>
</dbReference>
<dbReference type="GO" id="GO:0004802">
    <property type="term" value="F:transketolase activity"/>
    <property type="evidence" value="ECO:0007669"/>
    <property type="project" value="UniProtKB-EC"/>
</dbReference>
<keyword evidence="9" id="KW-0808">Transferase</keyword>
<accession>A0A7J7K1F3</accession>
<dbReference type="SMART" id="SM00861">
    <property type="entry name" value="Transket_pyr"/>
    <property type="match status" value="1"/>
</dbReference>
<dbReference type="CDD" id="cd07033">
    <property type="entry name" value="TPP_PYR_DXS_TK_like"/>
    <property type="match status" value="1"/>
</dbReference>
<dbReference type="Proteomes" id="UP000593567">
    <property type="component" value="Unassembled WGS sequence"/>
</dbReference>
<dbReference type="PROSITE" id="PS00802">
    <property type="entry name" value="TRANSKETOLASE_2"/>
    <property type="match status" value="1"/>
</dbReference>
<keyword evidence="12" id="KW-0460">Magnesium</keyword>